<keyword evidence="1" id="KW-0732">Signal</keyword>
<dbReference type="RefSeq" id="WP_344246705.1">
    <property type="nucleotide sequence ID" value="NZ_BAAAHH010000051.1"/>
</dbReference>
<dbReference type="Gene3D" id="3.40.190.10">
    <property type="entry name" value="Periplasmic binding protein-like II"/>
    <property type="match status" value="1"/>
</dbReference>
<dbReference type="Gene3D" id="3.10.105.10">
    <property type="entry name" value="Dipeptide-binding Protein, Domain 3"/>
    <property type="match status" value="1"/>
</dbReference>
<gene>
    <name evidence="3" type="ORF">GCM10009550_71930</name>
</gene>
<dbReference type="Proteomes" id="UP001500665">
    <property type="component" value="Unassembled WGS sequence"/>
</dbReference>
<dbReference type="Gene3D" id="3.90.76.10">
    <property type="entry name" value="Dipeptide-binding Protein, Domain 1"/>
    <property type="match status" value="1"/>
</dbReference>
<evidence type="ECO:0000256" key="1">
    <source>
        <dbReference type="SAM" id="SignalP"/>
    </source>
</evidence>
<feature type="chain" id="PRO_5045547117" evidence="1">
    <location>
        <begin position="23"/>
        <end position="539"/>
    </location>
</feature>
<reference evidence="3 4" key="1">
    <citation type="journal article" date="2019" name="Int. J. Syst. Evol. Microbiol.">
        <title>The Global Catalogue of Microorganisms (GCM) 10K type strain sequencing project: providing services to taxonomists for standard genome sequencing and annotation.</title>
        <authorList>
            <consortium name="The Broad Institute Genomics Platform"/>
            <consortium name="The Broad Institute Genome Sequencing Center for Infectious Disease"/>
            <person name="Wu L."/>
            <person name="Ma J."/>
        </authorList>
    </citation>
    <scope>NUCLEOTIDE SEQUENCE [LARGE SCALE GENOMIC DNA]</scope>
    <source>
        <strain evidence="3 4">JCM 10696</strain>
    </source>
</reference>
<dbReference type="Pfam" id="PF00496">
    <property type="entry name" value="SBP_bac_5"/>
    <property type="match status" value="1"/>
</dbReference>
<dbReference type="InterPro" id="IPR039424">
    <property type="entry name" value="SBP_5"/>
</dbReference>
<dbReference type="PROSITE" id="PS51257">
    <property type="entry name" value="PROKAR_LIPOPROTEIN"/>
    <property type="match status" value="1"/>
</dbReference>
<accession>A0ABN1RY91</accession>
<comment type="caution">
    <text evidence="3">The sequence shown here is derived from an EMBL/GenBank/DDBJ whole genome shotgun (WGS) entry which is preliminary data.</text>
</comment>
<evidence type="ECO:0000313" key="3">
    <source>
        <dbReference type="EMBL" id="GAA0967710.1"/>
    </source>
</evidence>
<organism evidence="3 4">
    <name type="scientific">Actinocorallia libanotica</name>
    <dbReference type="NCBI Taxonomy" id="46162"/>
    <lineage>
        <taxon>Bacteria</taxon>
        <taxon>Bacillati</taxon>
        <taxon>Actinomycetota</taxon>
        <taxon>Actinomycetes</taxon>
        <taxon>Streptosporangiales</taxon>
        <taxon>Thermomonosporaceae</taxon>
        <taxon>Actinocorallia</taxon>
    </lineage>
</organism>
<keyword evidence="4" id="KW-1185">Reference proteome</keyword>
<dbReference type="SUPFAM" id="SSF53850">
    <property type="entry name" value="Periplasmic binding protein-like II"/>
    <property type="match status" value="1"/>
</dbReference>
<feature type="domain" description="Solute-binding protein family 5" evidence="2">
    <location>
        <begin position="116"/>
        <end position="456"/>
    </location>
</feature>
<dbReference type="EMBL" id="BAAAHH010000051">
    <property type="protein sequence ID" value="GAA0967710.1"/>
    <property type="molecule type" value="Genomic_DNA"/>
</dbReference>
<feature type="signal peptide" evidence="1">
    <location>
        <begin position="1"/>
        <end position="22"/>
    </location>
</feature>
<protein>
    <submittedName>
        <fullName evidence="3">ABC transporter family substrate-binding protein</fullName>
    </submittedName>
</protein>
<evidence type="ECO:0000313" key="4">
    <source>
        <dbReference type="Proteomes" id="UP001500665"/>
    </source>
</evidence>
<dbReference type="InterPro" id="IPR000914">
    <property type="entry name" value="SBP_5_dom"/>
</dbReference>
<name>A0ABN1RY91_9ACTN</name>
<evidence type="ECO:0000259" key="2">
    <source>
        <dbReference type="Pfam" id="PF00496"/>
    </source>
</evidence>
<dbReference type="PANTHER" id="PTHR30290:SF65">
    <property type="entry name" value="MONOACYL PHOSPHATIDYLINOSITOL TETRAMANNOSIDE-BINDING PROTEIN LPQW-RELATED"/>
    <property type="match status" value="1"/>
</dbReference>
<dbReference type="CDD" id="cd08501">
    <property type="entry name" value="PBP2_Lpqw"/>
    <property type="match status" value="1"/>
</dbReference>
<proteinExistence type="predicted"/>
<dbReference type="PANTHER" id="PTHR30290">
    <property type="entry name" value="PERIPLASMIC BINDING COMPONENT OF ABC TRANSPORTER"/>
    <property type="match status" value="1"/>
</dbReference>
<sequence>MRPPAWTAVLTAFPLAAAGACAVPQPSRHPGPPALADLRPAPRDHVRDGGVLRWPLPSFPGQWNFNQVNGMDGVSELVLRGLMPFTMVSDERGEVRPHPDYLLSARVLAGPRERQVVRYRVNPRARWSDGRPLGYRDFAAQARALSGRDGRFRAATEAGYRQIASVRRGRGDTEVLVVFRKPFADWKALFNPLYPARTNSSPELFNEGWRGRIPVTAGPFKPGVLDEAGQTITLVRDPGWWGRPAKLDEIRFRALAAAARAGAFANRELDLLEAGDDPGAYRRGAALPWAEVRRAAGPDWRHLTLNARRGPLADPSVRRALLLALDRGLLARAALEQLDSPVRTLGSHFLTEGRPGYRDLAPAPDVGLARALLAGAEPALEYVVPAGNAAHREEAELIQAMLARAGFRVRLRAVPQNELISGHVLRGDFDLVSFSWLGTPFPVADMASVFTRGGGQNFTGTGGARLDALLARAGRELDAARGAVLLGEADALLWEQAAVIPLYQRPQLMVVDRDLVNVGARGLRHLRYEDIGRYGRGSP</sequence>